<gene>
    <name evidence="1" type="ORF">V1525DRAFT_393041</name>
</gene>
<keyword evidence="2" id="KW-1185">Reference proteome</keyword>
<protein>
    <submittedName>
        <fullName evidence="1">Uncharacterized protein</fullName>
    </submittedName>
</protein>
<name>A0ACC3TBS1_LIPKO</name>
<dbReference type="EMBL" id="MU971335">
    <property type="protein sequence ID" value="KAK9241399.1"/>
    <property type="molecule type" value="Genomic_DNA"/>
</dbReference>
<comment type="caution">
    <text evidence="1">The sequence shown here is derived from an EMBL/GenBank/DDBJ whole genome shotgun (WGS) entry which is preliminary data.</text>
</comment>
<organism evidence="1 2">
    <name type="scientific">Lipomyces kononenkoae</name>
    <name type="common">Yeast</name>
    <dbReference type="NCBI Taxonomy" id="34357"/>
    <lineage>
        <taxon>Eukaryota</taxon>
        <taxon>Fungi</taxon>
        <taxon>Dikarya</taxon>
        <taxon>Ascomycota</taxon>
        <taxon>Saccharomycotina</taxon>
        <taxon>Lipomycetes</taxon>
        <taxon>Lipomycetales</taxon>
        <taxon>Lipomycetaceae</taxon>
        <taxon>Lipomyces</taxon>
    </lineage>
</organism>
<proteinExistence type="predicted"/>
<evidence type="ECO:0000313" key="2">
    <source>
        <dbReference type="Proteomes" id="UP001433508"/>
    </source>
</evidence>
<accession>A0ACC3TBS1</accession>
<sequence length="65" mass="7024">MAILNSKFCLNNHPTHQKHTHKMVDLASLFTYSNVLDGATAGVSSVLIYSGVVGVYIDPLGCNLF</sequence>
<dbReference type="Proteomes" id="UP001433508">
    <property type="component" value="Unassembled WGS sequence"/>
</dbReference>
<evidence type="ECO:0000313" key="1">
    <source>
        <dbReference type="EMBL" id="KAK9241399.1"/>
    </source>
</evidence>
<reference evidence="2" key="1">
    <citation type="journal article" date="2024" name="Front. Bioeng. Biotechnol.">
        <title>Genome-scale model development and genomic sequencing of the oleaginous clade Lipomyces.</title>
        <authorList>
            <person name="Czajka J.J."/>
            <person name="Han Y."/>
            <person name="Kim J."/>
            <person name="Mondo S.J."/>
            <person name="Hofstad B.A."/>
            <person name="Robles A."/>
            <person name="Haridas S."/>
            <person name="Riley R."/>
            <person name="LaButti K."/>
            <person name="Pangilinan J."/>
            <person name="Andreopoulos W."/>
            <person name="Lipzen A."/>
            <person name="Yan J."/>
            <person name="Wang M."/>
            <person name="Ng V."/>
            <person name="Grigoriev I.V."/>
            <person name="Spatafora J.W."/>
            <person name="Magnuson J.K."/>
            <person name="Baker S.E."/>
            <person name="Pomraning K.R."/>
        </authorList>
    </citation>
    <scope>NUCLEOTIDE SEQUENCE [LARGE SCALE GENOMIC DNA]</scope>
    <source>
        <strain evidence="2">CBS 7786</strain>
    </source>
</reference>